<evidence type="ECO:0000313" key="2">
    <source>
        <dbReference type="Proteomes" id="UP001501470"/>
    </source>
</evidence>
<evidence type="ECO:0000313" key="1">
    <source>
        <dbReference type="EMBL" id="GAA1540991.1"/>
    </source>
</evidence>
<protein>
    <submittedName>
        <fullName evidence="1">Baseplate assembly protein</fullName>
    </submittedName>
</protein>
<reference evidence="1 2" key="1">
    <citation type="journal article" date="2019" name="Int. J. Syst. Evol. Microbiol.">
        <title>The Global Catalogue of Microorganisms (GCM) 10K type strain sequencing project: providing services to taxonomists for standard genome sequencing and annotation.</title>
        <authorList>
            <consortium name="The Broad Institute Genomics Platform"/>
            <consortium name="The Broad Institute Genome Sequencing Center for Infectious Disease"/>
            <person name="Wu L."/>
            <person name="Ma J."/>
        </authorList>
    </citation>
    <scope>NUCLEOTIDE SEQUENCE [LARGE SCALE GENOMIC DNA]</scope>
    <source>
        <strain evidence="1 2">JCM 15933</strain>
    </source>
</reference>
<dbReference type="RefSeq" id="WP_344506877.1">
    <property type="nucleotide sequence ID" value="NZ_BAAAQD010000016.1"/>
</dbReference>
<name>A0ABN2BJQ1_9ACTN</name>
<organism evidence="1 2">
    <name type="scientific">Dactylosporangium maewongense</name>
    <dbReference type="NCBI Taxonomy" id="634393"/>
    <lineage>
        <taxon>Bacteria</taxon>
        <taxon>Bacillati</taxon>
        <taxon>Actinomycetota</taxon>
        <taxon>Actinomycetes</taxon>
        <taxon>Micromonosporales</taxon>
        <taxon>Micromonosporaceae</taxon>
        <taxon>Dactylosporangium</taxon>
    </lineage>
</organism>
<gene>
    <name evidence="1" type="ORF">GCM10009827_070520</name>
</gene>
<dbReference type="EMBL" id="BAAAQD010000016">
    <property type="protein sequence ID" value="GAA1540991.1"/>
    <property type="molecule type" value="Genomic_DNA"/>
</dbReference>
<comment type="caution">
    <text evidence="1">The sequence shown here is derived from an EMBL/GenBank/DDBJ whole genome shotgun (WGS) entry which is preliminary data.</text>
</comment>
<proteinExistence type="predicted"/>
<dbReference type="Proteomes" id="UP001501470">
    <property type="component" value="Unassembled WGS sequence"/>
</dbReference>
<sequence>MPTPAPNLDDRDFQSLLDDALRHVRARCPEWTATQPSDPGVTLLEAVATLVDQLIYRLNRVPELHERRLLELIGIVPYPAQAARTEVTFLLSAPQRQPVRVPTGTQVTAVRTGDERPPVFTTTREGVVLPAALAYVLTAAGGPLSDRTAELTSGVGVAAFGDPARPDDALYFGLAAPAANAALLLQLRFDAPGYGIDPNRPPIVWEASTDEGWLACDVEADGTGGLTRDGDVLLHVPTKHRDRVLIDRRASWLRARLLGHETGYVNPPVIRACSAVAVGVTVTAAHADVMDPESLGVCEGRPGQRFRLERGPVVAGSGVIEVDEGDGWQAWPEVATFADLDAEQRAVRVEHDEVVFGPAIRQSDGSMRQFGAVPRRGAVVRAAGHRRGGGRRGNVAAGTLTVLRDAIPFVSRVTNRRPAAGGVPAESVAEAAARTQIHLRTRGRAVTAEDYEVLTREAAPEIARVRCIGDEQGLVHVVVVPAVTAGTTPRLDDMRVDRDITQRIAEYLNQRRCIGARVTIESASYVGVTVVAAIRALPATDVELLHAAAVAALERYLDPLCGGPAGTGWPFGRAVGHGELFALLQPLPGVDTVDHLALHAADVLTGERLAAQDRVDVPRNALVLSFAHQVRVVV</sequence>
<accession>A0ABN2BJQ1</accession>
<dbReference type="NCBIfam" id="TIGR02243">
    <property type="entry name" value="putative baseplate assembly protein"/>
    <property type="match status" value="1"/>
</dbReference>
<dbReference type="InterPro" id="IPR011749">
    <property type="entry name" value="CHP02243"/>
</dbReference>
<keyword evidence="2" id="KW-1185">Reference proteome</keyword>